<keyword evidence="8" id="KW-1185">Reference proteome</keyword>
<dbReference type="RefSeq" id="WP_344806713.1">
    <property type="nucleotide sequence ID" value="NZ_BAABBO010000010.1"/>
</dbReference>
<keyword evidence="1" id="KW-0678">Repressor</keyword>
<dbReference type="PROSITE" id="PS50937">
    <property type="entry name" value="HTH_MERR_2"/>
    <property type="match status" value="1"/>
</dbReference>
<evidence type="ECO:0000313" key="7">
    <source>
        <dbReference type="EMBL" id="GAA3965632.1"/>
    </source>
</evidence>
<evidence type="ECO:0000256" key="5">
    <source>
        <dbReference type="SAM" id="Coils"/>
    </source>
</evidence>
<evidence type="ECO:0000256" key="2">
    <source>
        <dbReference type="ARBA" id="ARBA00023015"/>
    </source>
</evidence>
<evidence type="ECO:0000313" key="8">
    <source>
        <dbReference type="Proteomes" id="UP001501337"/>
    </source>
</evidence>
<comment type="caution">
    <text evidence="7">The sequence shown here is derived from an EMBL/GenBank/DDBJ whole genome shotgun (WGS) entry which is preliminary data.</text>
</comment>
<evidence type="ECO:0000256" key="4">
    <source>
        <dbReference type="ARBA" id="ARBA00023163"/>
    </source>
</evidence>
<dbReference type="Pfam" id="PF13411">
    <property type="entry name" value="MerR_1"/>
    <property type="match status" value="1"/>
</dbReference>
<feature type="domain" description="HTH merR-type" evidence="6">
    <location>
        <begin position="1"/>
        <end position="68"/>
    </location>
</feature>
<proteinExistence type="predicted"/>
<sequence>MLIGELARRTGASPKAIRLYEARGLLSRVSRRGAYRIYTEQHFQQVRQIRQAQALGFSLTELGALANQQSEPDWQQVLQQLSDKRASIRQEIQLLERLEAQILLVEGELKSCLADMPSPDTAACEEAIRPTRVEHSRLA</sequence>
<organism evidence="7 8">
    <name type="scientific">Allohahella marinimesophila</name>
    <dbReference type="NCBI Taxonomy" id="1054972"/>
    <lineage>
        <taxon>Bacteria</taxon>
        <taxon>Pseudomonadati</taxon>
        <taxon>Pseudomonadota</taxon>
        <taxon>Gammaproteobacteria</taxon>
        <taxon>Oceanospirillales</taxon>
        <taxon>Hahellaceae</taxon>
        <taxon>Allohahella</taxon>
    </lineage>
</organism>
<dbReference type="Gene3D" id="1.10.1660.10">
    <property type="match status" value="1"/>
</dbReference>
<evidence type="ECO:0000259" key="6">
    <source>
        <dbReference type="PROSITE" id="PS50937"/>
    </source>
</evidence>
<dbReference type="InterPro" id="IPR009061">
    <property type="entry name" value="DNA-bd_dom_put_sf"/>
</dbReference>
<reference evidence="8" key="1">
    <citation type="journal article" date="2019" name="Int. J. Syst. Evol. Microbiol.">
        <title>The Global Catalogue of Microorganisms (GCM) 10K type strain sequencing project: providing services to taxonomists for standard genome sequencing and annotation.</title>
        <authorList>
            <consortium name="The Broad Institute Genomics Platform"/>
            <consortium name="The Broad Institute Genome Sequencing Center for Infectious Disease"/>
            <person name="Wu L."/>
            <person name="Ma J."/>
        </authorList>
    </citation>
    <scope>NUCLEOTIDE SEQUENCE [LARGE SCALE GENOMIC DNA]</scope>
    <source>
        <strain evidence="8">JCM 17555</strain>
    </source>
</reference>
<name>A0ABP7PHR6_9GAMM</name>
<dbReference type="PANTHER" id="PTHR30204">
    <property type="entry name" value="REDOX-CYCLING DRUG-SENSING TRANSCRIPTIONAL ACTIVATOR SOXR"/>
    <property type="match status" value="1"/>
</dbReference>
<dbReference type="Proteomes" id="UP001501337">
    <property type="component" value="Unassembled WGS sequence"/>
</dbReference>
<evidence type="ECO:0000256" key="1">
    <source>
        <dbReference type="ARBA" id="ARBA00022491"/>
    </source>
</evidence>
<keyword evidence="4" id="KW-0804">Transcription</keyword>
<dbReference type="SMART" id="SM00422">
    <property type="entry name" value="HTH_MERR"/>
    <property type="match status" value="1"/>
</dbReference>
<keyword evidence="5" id="KW-0175">Coiled coil</keyword>
<dbReference type="SUPFAM" id="SSF46955">
    <property type="entry name" value="Putative DNA-binding domain"/>
    <property type="match status" value="1"/>
</dbReference>
<evidence type="ECO:0000256" key="3">
    <source>
        <dbReference type="ARBA" id="ARBA00023125"/>
    </source>
</evidence>
<gene>
    <name evidence="7" type="ORF">GCM10022278_24360</name>
</gene>
<dbReference type="InterPro" id="IPR047057">
    <property type="entry name" value="MerR_fam"/>
</dbReference>
<dbReference type="EMBL" id="BAABBO010000010">
    <property type="protein sequence ID" value="GAA3965632.1"/>
    <property type="molecule type" value="Genomic_DNA"/>
</dbReference>
<accession>A0ABP7PHR6</accession>
<protein>
    <submittedName>
        <fullName evidence="7">MerR family transcriptional regulator</fullName>
    </submittedName>
</protein>
<keyword evidence="3" id="KW-0238">DNA-binding</keyword>
<feature type="coiled-coil region" evidence="5">
    <location>
        <begin position="78"/>
        <end position="115"/>
    </location>
</feature>
<keyword evidence="2" id="KW-0805">Transcription regulation</keyword>
<dbReference type="PRINTS" id="PR00040">
    <property type="entry name" value="HTHMERR"/>
</dbReference>
<dbReference type="InterPro" id="IPR000551">
    <property type="entry name" value="MerR-type_HTH_dom"/>
</dbReference>
<dbReference type="PANTHER" id="PTHR30204:SF69">
    <property type="entry name" value="MERR-FAMILY TRANSCRIPTIONAL REGULATOR"/>
    <property type="match status" value="1"/>
</dbReference>